<dbReference type="PANTHER" id="PTHR13318">
    <property type="entry name" value="PARTNER OF PAIRED, ISOFORM B-RELATED"/>
    <property type="match status" value="1"/>
</dbReference>
<evidence type="ECO:0000256" key="1">
    <source>
        <dbReference type="ARBA" id="ARBA00022786"/>
    </source>
</evidence>
<keyword evidence="1" id="KW-0833">Ubl conjugation pathway</keyword>
<keyword evidence="5" id="KW-1185">Reference proteome</keyword>
<evidence type="ECO:0000259" key="3">
    <source>
        <dbReference type="PROSITE" id="PS50181"/>
    </source>
</evidence>
<dbReference type="InterPro" id="IPR001810">
    <property type="entry name" value="F-box_dom"/>
</dbReference>
<evidence type="ECO:0000313" key="5">
    <source>
        <dbReference type="Proteomes" id="UP001186944"/>
    </source>
</evidence>
<evidence type="ECO:0000256" key="2">
    <source>
        <dbReference type="SAM" id="MobiDB-lite"/>
    </source>
</evidence>
<sequence>MLQHERRKLTSWSSWSLNNDDNAFSDMGCVKLGMLDSDSGGESSPDSDKKHLTPNSTEPSTSRRAPGAPRVLLPSQKENILNSSADNIDPGQPDSSPILRKRGQGHSQVPDDLKCNHFLELSDEIILLILRWLPKFVLAKCARVCHRWHRLVNDESLWRRLDLANKTLSQGALGNIIKKGVQVLRLAKAEVRKCRCIACLMLCLSKLQYLDLSMSPATADVLAEIFAVCQDLKKLSLEHCHMSETCCQHISENKNLNVLNMSMCQGLTTSGIMSVVSGCTKLEGLNLAWTGLHRHTVVYLALCLTPNLKRLNISGCRENITDEEVLQLCRSCSNLRELDLSDSTVLTHAALTHIEENLFDLEYLALSRCYRIPPRALPDLKKLPTLFALDVFGLLQEEPFQTLKEALKPIKINQFPFSSIARPTTGIRRSSLWGLKVRDNV</sequence>
<dbReference type="SMART" id="SM00256">
    <property type="entry name" value="FBOX"/>
    <property type="match status" value="1"/>
</dbReference>
<proteinExistence type="predicted"/>
<dbReference type="SMART" id="SM00367">
    <property type="entry name" value="LRR_CC"/>
    <property type="match status" value="6"/>
</dbReference>
<organism evidence="4 5">
    <name type="scientific">Pinctada imbricata</name>
    <name type="common">Atlantic pearl-oyster</name>
    <name type="synonym">Pinctada martensii</name>
    <dbReference type="NCBI Taxonomy" id="66713"/>
    <lineage>
        <taxon>Eukaryota</taxon>
        <taxon>Metazoa</taxon>
        <taxon>Spiralia</taxon>
        <taxon>Lophotrochozoa</taxon>
        <taxon>Mollusca</taxon>
        <taxon>Bivalvia</taxon>
        <taxon>Autobranchia</taxon>
        <taxon>Pteriomorphia</taxon>
        <taxon>Pterioida</taxon>
        <taxon>Pterioidea</taxon>
        <taxon>Pteriidae</taxon>
        <taxon>Pinctada</taxon>
    </lineage>
</organism>
<gene>
    <name evidence="4" type="ORF">FSP39_016993</name>
</gene>
<dbReference type="CDD" id="cd22149">
    <property type="entry name" value="F-box_DmSKP2-like"/>
    <property type="match status" value="1"/>
</dbReference>
<feature type="compositionally biased region" description="Polar residues" evidence="2">
    <location>
        <begin position="53"/>
        <end position="63"/>
    </location>
</feature>
<dbReference type="Proteomes" id="UP001186944">
    <property type="component" value="Unassembled WGS sequence"/>
</dbReference>
<dbReference type="EMBL" id="VSWD01000010">
    <property type="protein sequence ID" value="KAK3091081.1"/>
    <property type="molecule type" value="Genomic_DNA"/>
</dbReference>
<dbReference type="SUPFAM" id="SSF52047">
    <property type="entry name" value="RNI-like"/>
    <property type="match status" value="1"/>
</dbReference>
<dbReference type="Pfam" id="PF12937">
    <property type="entry name" value="F-box-like"/>
    <property type="match status" value="1"/>
</dbReference>
<feature type="region of interest" description="Disordered" evidence="2">
    <location>
        <begin position="35"/>
        <end position="109"/>
    </location>
</feature>
<feature type="compositionally biased region" description="Polar residues" evidence="2">
    <location>
        <begin position="76"/>
        <end position="86"/>
    </location>
</feature>
<dbReference type="GO" id="GO:0019005">
    <property type="term" value="C:SCF ubiquitin ligase complex"/>
    <property type="evidence" value="ECO:0007669"/>
    <property type="project" value="TreeGrafter"/>
</dbReference>
<dbReference type="AlphaFoldDB" id="A0AA88Y7V1"/>
<reference evidence="4" key="1">
    <citation type="submission" date="2019-08" db="EMBL/GenBank/DDBJ databases">
        <title>The improved chromosome-level genome for the pearl oyster Pinctada fucata martensii using PacBio sequencing and Hi-C.</title>
        <authorList>
            <person name="Zheng Z."/>
        </authorList>
    </citation>
    <scope>NUCLEOTIDE SEQUENCE</scope>
    <source>
        <strain evidence="4">ZZ-2019</strain>
        <tissue evidence="4">Adductor muscle</tissue>
    </source>
</reference>
<protein>
    <recommendedName>
        <fullName evidence="3">F-box domain-containing protein</fullName>
    </recommendedName>
</protein>
<dbReference type="SUPFAM" id="SSF81383">
    <property type="entry name" value="F-box domain"/>
    <property type="match status" value="1"/>
</dbReference>
<comment type="caution">
    <text evidence="4">The sequence shown here is derived from an EMBL/GenBank/DDBJ whole genome shotgun (WGS) entry which is preliminary data.</text>
</comment>
<dbReference type="GO" id="GO:0031146">
    <property type="term" value="P:SCF-dependent proteasomal ubiquitin-dependent protein catabolic process"/>
    <property type="evidence" value="ECO:0007669"/>
    <property type="project" value="TreeGrafter"/>
</dbReference>
<dbReference type="PANTHER" id="PTHR13318:SF190">
    <property type="entry name" value="PARTNER OF PAIRED, ISOFORM B"/>
    <property type="match status" value="1"/>
</dbReference>
<feature type="domain" description="F-box" evidence="3">
    <location>
        <begin position="115"/>
        <end position="161"/>
    </location>
</feature>
<dbReference type="PROSITE" id="PS50181">
    <property type="entry name" value="FBOX"/>
    <property type="match status" value="1"/>
</dbReference>
<accession>A0AA88Y7V1</accession>
<dbReference type="InterPro" id="IPR032675">
    <property type="entry name" value="LRR_dom_sf"/>
</dbReference>
<dbReference type="Gene3D" id="3.80.10.10">
    <property type="entry name" value="Ribonuclease Inhibitor"/>
    <property type="match status" value="1"/>
</dbReference>
<name>A0AA88Y7V1_PINIB</name>
<dbReference type="InterPro" id="IPR006553">
    <property type="entry name" value="Leu-rich_rpt_Cys-con_subtyp"/>
</dbReference>
<dbReference type="InterPro" id="IPR036047">
    <property type="entry name" value="F-box-like_dom_sf"/>
</dbReference>
<evidence type="ECO:0000313" key="4">
    <source>
        <dbReference type="EMBL" id="KAK3091081.1"/>
    </source>
</evidence>